<comment type="similarity">
    <text evidence="1 5 6">Belongs to the universal ribosomal protein uL13 family.</text>
</comment>
<evidence type="ECO:0000256" key="4">
    <source>
        <dbReference type="ARBA" id="ARBA00035201"/>
    </source>
</evidence>
<reference evidence="8 9" key="1">
    <citation type="submission" date="2018-08" db="EMBL/GenBank/DDBJ databases">
        <title>Microbacterium oxydans strain HG3.</title>
        <authorList>
            <person name="ORTET P."/>
        </authorList>
    </citation>
    <scope>NUCLEOTIDE SEQUENCE [LARGE SCALE GENOMIC DNA]</scope>
    <source>
        <strain evidence="8 9">HG3</strain>
    </source>
</reference>
<evidence type="ECO:0000313" key="8">
    <source>
        <dbReference type="EMBL" id="AZS39645.1"/>
    </source>
</evidence>
<organism evidence="8 9">
    <name type="scientific">Microbacterium oxydans</name>
    <dbReference type="NCBI Taxonomy" id="82380"/>
    <lineage>
        <taxon>Bacteria</taxon>
        <taxon>Bacillati</taxon>
        <taxon>Actinomycetota</taxon>
        <taxon>Actinomycetes</taxon>
        <taxon>Micrococcales</taxon>
        <taxon>Microbacteriaceae</taxon>
        <taxon>Microbacterium</taxon>
    </lineage>
</organism>
<dbReference type="KEGG" id="moy:CVS54_00958"/>
<evidence type="ECO:0000256" key="6">
    <source>
        <dbReference type="RuleBase" id="RU003877"/>
    </source>
</evidence>
<comment type="function">
    <text evidence="5 7">This protein is one of the early assembly proteins of the 50S ribosomal subunit, although it is not seen to bind rRNA by itself. It is important during the early stages of 50S assembly.</text>
</comment>
<evidence type="ECO:0000256" key="7">
    <source>
        <dbReference type="RuleBase" id="RU003878"/>
    </source>
</evidence>
<sequence>MTRTYTPKAGEVQRDWVVIDATDVVLGRLASHAATLLRGKHKPTFANHIDSGDFVIIVNADKVALTGQKLQKKMAYRHSGYPGGLKSVTYAELLEKNPVRAVEKAIRGMLPKNSIGRQQLSKLKVYVGAEHPHAAQQPTPYTLDQVAQ</sequence>
<accession>A0A147DX71</accession>
<evidence type="ECO:0000256" key="2">
    <source>
        <dbReference type="ARBA" id="ARBA00022980"/>
    </source>
</evidence>
<evidence type="ECO:0000256" key="3">
    <source>
        <dbReference type="ARBA" id="ARBA00023274"/>
    </source>
</evidence>
<dbReference type="FunFam" id="3.90.1180.10:FF:000001">
    <property type="entry name" value="50S ribosomal protein L13"/>
    <property type="match status" value="1"/>
</dbReference>
<dbReference type="PROSITE" id="PS00783">
    <property type="entry name" value="RIBOSOMAL_L13"/>
    <property type="match status" value="1"/>
</dbReference>
<dbReference type="SUPFAM" id="SSF52161">
    <property type="entry name" value="Ribosomal protein L13"/>
    <property type="match status" value="1"/>
</dbReference>
<dbReference type="RefSeq" id="WP_046747364.1">
    <property type="nucleotide sequence ID" value="NZ_BAAAKO010000004.1"/>
</dbReference>
<dbReference type="InterPro" id="IPR023563">
    <property type="entry name" value="Ribosomal_uL13_CS"/>
</dbReference>
<evidence type="ECO:0000256" key="1">
    <source>
        <dbReference type="ARBA" id="ARBA00006227"/>
    </source>
</evidence>
<dbReference type="PIRSF" id="PIRSF002181">
    <property type="entry name" value="Ribosomal_L13"/>
    <property type="match status" value="1"/>
</dbReference>
<dbReference type="InterPro" id="IPR036899">
    <property type="entry name" value="Ribosomal_uL13_sf"/>
</dbReference>
<gene>
    <name evidence="5 7 8" type="primary">rplM</name>
    <name evidence="8" type="ORF">CVS54_00958</name>
</gene>
<dbReference type="AlphaFoldDB" id="A0A147DX71"/>
<dbReference type="GO" id="GO:0003729">
    <property type="term" value="F:mRNA binding"/>
    <property type="evidence" value="ECO:0007669"/>
    <property type="project" value="TreeGrafter"/>
</dbReference>
<dbReference type="Pfam" id="PF00572">
    <property type="entry name" value="Ribosomal_L13"/>
    <property type="match status" value="1"/>
</dbReference>
<dbReference type="CDD" id="cd00392">
    <property type="entry name" value="Ribosomal_L13"/>
    <property type="match status" value="1"/>
</dbReference>
<name>A0A147DX71_9MICO</name>
<dbReference type="STRING" id="82380.RS83_01912"/>
<dbReference type="PANTHER" id="PTHR11545:SF2">
    <property type="entry name" value="LARGE RIBOSOMAL SUBUNIT PROTEIN UL13M"/>
    <property type="match status" value="1"/>
</dbReference>
<dbReference type="Proteomes" id="UP000274841">
    <property type="component" value="Chromosome"/>
</dbReference>
<dbReference type="GO" id="GO:0017148">
    <property type="term" value="P:negative regulation of translation"/>
    <property type="evidence" value="ECO:0007669"/>
    <property type="project" value="TreeGrafter"/>
</dbReference>
<dbReference type="HAMAP" id="MF_01366">
    <property type="entry name" value="Ribosomal_uL13"/>
    <property type="match status" value="1"/>
</dbReference>
<dbReference type="InterPro" id="IPR005822">
    <property type="entry name" value="Ribosomal_uL13"/>
</dbReference>
<dbReference type="InterPro" id="IPR005823">
    <property type="entry name" value="Ribosomal_uL13_bac-type"/>
</dbReference>
<dbReference type="EMBL" id="CP031422">
    <property type="protein sequence ID" value="AZS39645.1"/>
    <property type="molecule type" value="Genomic_DNA"/>
</dbReference>
<dbReference type="Gene3D" id="3.90.1180.10">
    <property type="entry name" value="Ribosomal protein L13"/>
    <property type="match status" value="1"/>
</dbReference>
<evidence type="ECO:0000256" key="5">
    <source>
        <dbReference type="HAMAP-Rule" id="MF_01366"/>
    </source>
</evidence>
<dbReference type="NCBIfam" id="TIGR01066">
    <property type="entry name" value="rplM_bact"/>
    <property type="match status" value="1"/>
</dbReference>
<dbReference type="PANTHER" id="PTHR11545">
    <property type="entry name" value="RIBOSOMAL PROTEIN L13"/>
    <property type="match status" value="1"/>
</dbReference>
<keyword evidence="3 5" id="KW-0687">Ribonucleoprotein</keyword>
<dbReference type="GO" id="GO:0006412">
    <property type="term" value="P:translation"/>
    <property type="evidence" value="ECO:0007669"/>
    <property type="project" value="UniProtKB-UniRule"/>
</dbReference>
<proteinExistence type="inferred from homology"/>
<evidence type="ECO:0000313" key="9">
    <source>
        <dbReference type="Proteomes" id="UP000274841"/>
    </source>
</evidence>
<keyword evidence="2 5" id="KW-0689">Ribosomal protein</keyword>
<protein>
    <recommendedName>
        <fullName evidence="4 5">Large ribosomal subunit protein uL13</fullName>
    </recommendedName>
</protein>
<dbReference type="GO" id="GO:0022625">
    <property type="term" value="C:cytosolic large ribosomal subunit"/>
    <property type="evidence" value="ECO:0007669"/>
    <property type="project" value="TreeGrafter"/>
</dbReference>
<dbReference type="GO" id="GO:0003735">
    <property type="term" value="F:structural constituent of ribosome"/>
    <property type="evidence" value="ECO:0007669"/>
    <property type="project" value="InterPro"/>
</dbReference>
<dbReference type="GeneID" id="69643884"/>
<comment type="subunit">
    <text evidence="5">Part of the 50S ribosomal subunit.</text>
</comment>